<proteinExistence type="predicted"/>
<comment type="caution">
    <text evidence="1">The sequence shown here is derived from an EMBL/GenBank/DDBJ whole genome shotgun (WGS) entry which is preliminary data.</text>
</comment>
<name>A0ACB6V719_9ASCO</name>
<dbReference type="Proteomes" id="UP000744676">
    <property type="component" value="Unassembled WGS sequence"/>
</dbReference>
<reference evidence="1 2" key="1">
    <citation type="journal article" date="2020" name="Front. Microbiol.">
        <title>Phenotypic and Genetic Characterization of the Cheese Ripening Yeast Geotrichum candidum.</title>
        <authorList>
            <person name="Perkins V."/>
            <person name="Vignola S."/>
            <person name="Lessard M.H."/>
            <person name="Plante P.L."/>
            <person name="Corbeil J."/>
            <person name="Dugat-Bony E."/>
            <person name="Frenette M."/>
            <person name="Labrie S."/>
        </authorList>
    </citation>
    <scope>NUCLEOTIDE SEQUENCE [LARGE SCALE GENOMIC DNA]</scope>
    <source>
        <strain evidence="1 2">LMA-1147</strain>
    </source>
</reference>
<keyword evidence="2" id="KW-1185">Reference proteome</keyword>
<sequence>MMAKHWFLVTLLGIALGLLFFYAQYKLYQRLPSFSTAKRHIARFLMRSKPFAKLFSKVLSALRISGAGDKRRGYDMVNTRRRRSSSGSNDLPSSSAFSSPPLRSWGSSRSTSPEAMMMADLEKDEANVVTINDFDYNDEGKSLMRPRSRNDDLV</sequence>
<gene>
    <name evidence="1" type="ORF">D0Z00_001381</name>
</gene>
<evidence type="ECO:0000313" key="2">
    <source>
        <dbReference type="Proteomes" id="UP000744676"/>
    </source>
</evidence>
<organism evidence="1 2">
    <name type="scientific">Geotrichum galactomycetum</name>
    <dbReference type="NCBI Taxonomy" id="27317"/>
    <lineage>
        <taxon>Eukaryota</taxon>
        <taxon>Fungi</taxon>
        <taxon>Dikarya</taxon>
        <taxon>Ascomycota</taxon>
        <taxon>Saccharomycotina</taxon>
        <taxon>Dipodascomycetes</taxon>
        <taxon>Dipodascales</taxon>
        <taxon>Dipodascaceae</taxon>
        <taxon>Geotrichum</taxon>
    </lineage>
</organism>
<accession>A0ACB6V719</accession>
<dbReference type="EMBL" id="QVQA01000025">
    <property type="protein sequence ID" value="KAF5100174.1"/>
    <property type="molecule type" value="Genomic_DNA"/>
</dbReference>
<protein>
    <submittedName>
        <fullName evidence="1">Uncharacterized protein</fullName>
    </submittedName>
</protein>
<evidence type="ECO:0000313" key="1">
    <source>
        <dbReference type="EMBL" id="KAF5100174.1"/>
    </source>
</evidence>